<dbReference type="PIRSF" id="PIRSF000714">
    <property type="entry name" value="HIT"/>
    <property type="match status" value="1"/>
</dbReference>
<evidence type="ECO:0000256" key="1">
    <source>
        <dbReference type="PROSITE-ProRule" id="PRU00464"/>
    </source>
</evidence>
<dbReference type="Gene3D" id="3.30.428.10">
    <property type="entry name" value="HIT-like"/>
    <property type="match status" value="1"/>
</dbReference>
<dbReference type="SUPFAM" id="SSF54197">
    <property type="entry name" value="HIT-like"/>
    <property type="match status" value="1"/>
</dbReference>
<evidence type="ECO:0000313" key="3">
    <source>
        <dbReference type="EMBL" id="QIR05783.1"/>
    </source>
</evidence>
<dbReference type="InterPro" id="IPR036265">
    <property type="entry name" value="HIT-like_sf"/>
</dbReference>
<feature type="domain" description="HIT" evidence="2">
    <location>
        <begin position="35"/>
        <end position="104"/>
    </location>
</feature>
<keyword evidence="4" id="KW-1185">Reference proteome</keyword>
<dbReference type="RefSeq" id="WP_167314183.1">
    <property type="nucleotide sequence ID" value="NZ_CP050266.1"/>
</dbReference>
<dbReference type="Pfam" id="PF01230">
    <property type="entry name" value="HIT"/>
    <property type="match status" value="1"/>
</dbReference>
<proteinExistence type="predicted"/>
<accession>A0ABX6K628</accession>
<dbReference type="EMBL" id="CP050266">
    <property type="protein sequence ID" value="QIR05783.1"/>
    <property type="molecule type" value="Genomic_DNA"/>
</dbReference>
<name>A0ABX6K628_SALCS</name>
<organism evidence="3 4">
    <name type="scientific">Salinivibrio costicola</name>
    <name type="common">Vibrio costicola</name>
    <dbReference type="NCBI Taxonomy" id="51367"/>
    <lineage>
        <taxon>Bacteria</taxon>
        <taxon>Pseudomonadati</taxon>
        <taxon>Pseudomonadota</taxon>
        <taxon>Gammaproteobacteria</taxon>
        <taxon>Vibrionales</taxon>
        <taxon>Vibrionaceae</taxon>
        <taxon>Salinivibrio</taxon>
    </lineage>
</organism>
<gene>
    <name evidence="3" type="ORF">HBA18_05005</name>
</gene>
<comment type="caution">
    <text evidence="1">Lacks conserved residue(s) required for the propagation of feature annotation.</text>
</comment>
<sequence length="143" mass="16153">MSFSLHDRLAADSAYVGDFDLCQLRLAHADFGPWLILIPRKNNIHEVHHLSDEDQQQLWRESAAVSQCLEHGFHPDKLNIAAIGNLVPQLHVHHVARYQTDSVWPNPIWGHLNVGPRADDKQTALIQTLRTTLMPDGLHVNPA</sequence>
<dbReference type="InterPro" id="IPR011146">
    <property type="entry name" value="HIT-like"/>
</dbReference>
<dbReference type="Proteomes" id="UP000501408">
    <property type="component" value="Chromosome 1"/>
</dbReference>
<evidence type="ECO:0000259" key="2">
    <source>
        <dbReference type="PROSITE" id="PS51084"/>
    </source>
</evidence>
<reference evidence="3 4" key="1">
    <citation type="submission" date="2020-03" db="EMBL/GenBank/DDBJ databases">
        <title>Genome mining reveals the biosynthetic pathways of PHA and ectoines of the halophilic strain Salinivibrio costicola M318 isolated from fermented shrimp paste.</title>
        <authorList>
            <person name="Doan T.V."/>
            <person name="Tran L.T."/>
            <person name="Trieu T.A."/>
            <person name="Nguyen Q.V."/>
            <person name="Quach T.N."/>
            <person name="Phi T.Q."/>
            <person name="Kumar S."/>
        </authorList>
    </citation>
    <scope>NUCLEOTIDE SEQUENCE [LARGE SCALE GENOMIC DNA]</scope>
    <source>
        <strain evidence="3 4">M318</strain>
    </source>
</reference>
<evidence type="ECO:0000313" key="4">
    <source>
        <dbReference type="Proteomes" id="UP000501408"/>
    </source>
</evidence>
<protein>
    <submittedName>
        <fullName evidence="3">HIT domain-containing protein</fullName>
    </submittedName>
</protein>
<dbReference type="PROSITE" id="PS51084">
    <property type="entry name" value="HIT_2"/>
    <property type="match status" value="1"/>
</dbReference>
<dbReference type="InterPro" id="IPR026026">
    <property type="entry name" value="HIT_Hint"/>
</dbReference>